<evidence type="ECO:0000256" key="7">
    <source>
        <dbReference type="ARBA" id="ARBA00022691"/>
    </source>
</evidence>
<organism evidence="10 11">
    <name type="scientific">Tetraparma gracilis</name>
    <dbReference type="NCBI Taxonomy" id="2962635"/>
    <lineage>
        <taxon>Eukaryota</taxon>
        <taxon>Sar</taxon>
        <taxon>Stramenopiles</taxon>
        <taxon>Ochrophyta</taxon>
        <taxon>Bolidophyceae</taxon>
        <taxon>Parmales</taxon>
        <taxon>Triparmaceae</taxon>
        <taxon>Tetraparma</taxon>
    </lineage>
</organism>
<evidence type="ECO:0000256" key="4">
    <source>
        <dbReference type="ARBA" id="ARBA00022490"/>
    </source>
</evidence>
<comment type="subcellular location">
    <subcellularLocation>
        <location evidence="2">Cytoplasm</location>
    </subcellularLocation>
    <subcellularLocation>
        <location evidence="1">Nucleus</location>
    </subcellularLocation>
</comment>
<dbReference type="Gene3D" id="3.40.50.150">
    <property type="entry name" value="Vaccinia Virus protein VP39"/>
    <property type="match status" value="1"/>
</dbReference>
<protein>
    <recommendedName>
        <fullName evidence="3">protein-histidine N-methyltransferase</fullName>
        <ecNumber evidence="3">2.1.1.85</ecNumber>
    </recommendedName>
</protein>
<keyword evidence="8" id="KW-0539">Nucleus</keyword>
<dbReference type="InterPro" id="IPR029063">
    <property type="entry name" value="SAM-dependent_MTases_sf"/>
</dbReference>
<evidence type="ECO:0000256" key="5">
    <source>
        <dbReference type="ARBA" id="ARBA00022603"/>
    </source>
</evidence>
<evidence type="ECO:0000313" key="11">
    <source>
        <dbReference type="Proteomes" id="UP001165060"/>
    </source>
</evidence>
<keyword evidence="6" id="KW-0808">Transferase</keyword>
<sequence>MSFPSPLSVSHALRARPGGAVDARSDLTPGVYEGGLKVWECSLDLVALLHSTTGRALLGGLPEPPGGRSVLELGCGHALPGIAAYATLLECCAVPPRLELCDFNAETFPQAALPNLLQALPNADLSRVACFAGDWLGLPAGEHELVVASETTYSRESCEATALLLGRHLRPGGVALVAGKRHYFGVGGGSGLFLEEAGRRGLVEGRTWVMDDGRSNIREIIEVRKAQQN</sequence>
<gene>
    <name evidence="10" type="ORF">TeGR_g4699</name>
</gene>
<keyword evidence="7" id="KW-0949">S-adenosyl-L-methionine</keyword>
<dbReference type="EC" id="2.1.1.85" evidence="3"/>
<dbReference type="SUPFAM" id="SSF53335">
    <property type="entry name" value="S-adenosyl-L-methionine-dependent methyltransferases"/>
    <property type="match status" value="1"/>
</dbReference>
<evidence type="ECO:0000256" key="2">
    <source>
        <dbReference type="ARBA" id="ARBA00004496"/>
    </source>
</evidence>
<name>A0ABQ6MJJ2_9STRA</name>
<reference evidence="10 11" key="1">
    <citation type="journal article" date="2023" name="Commun. Biol.">
        <title>Genome analysis of Parmales, the sister group of diatoms, reveals the evolutionary specialization of diatoms from phago-mixotrophs to photoautotrophs.</title>
        <authorList>
            <person name="Ban H."/>
            <person name="Sato S."/>
            <person name="Yoshikawa S."/>
            <person name="Yamada K."/>
            <person name="Nakamura Y."/>
            <person name="Ichinomiya M."/>
            <person name="Sato N."/>
            <person name="Blanc-Mathieu R."/>
            <person name="Endo H."/>
            <person name="Kuwata A."/>
            <person name="Ogata H."/>
        </authorList>
    </citation>
    <scope>NUCLEOTIDE SEQUENCE [LARGE SCALE GENOMIC DNA]</scope>
</reference>
<evidence type="ECO:0000256" key="9">
    <source>
        <dbReference type="ARBA" id="ARBA00038126"/>
    </source>
</evidence>
<dbReference type="EMBL" id="BRYB01000323">
    <property type="protein sequence ID" value="GMI27695.1"/>
    <property type="molecule type" value="Genomic_DNA"/>
</dbReference>
<evidence type="ECO:0000256" key="1">
    <source>
        <dbReference type="ARBA" id="ARBA00004123"/>
    </source>
</evidence>
<keyword evidence="11" id="KW-1185">Reference proteome</keyword>
<dbReference type="PANTHER" id="PTHR14614:SF39">
    <property type="entry name" value="HISTIDINE PROTEIN METHYLTRANSFERASE 1 HOMOLOG"/>
    <property type="match status" value="1"/>
</dbReference>
<evidence type="ECO:0000256" key="8">
    <source>
        <dbReference type="ARBA" id="ARBA00023242"/>
    </source>
</evidence>
<proteinExistence type="inferred from homology"/>
<evidence type="ECO:0000256" key="3">
    <source>
        <dbReference type="ARBA" id="ARBA00012533"/>
    </source>
</evidence>
<keyword evidence="5" id="KW-0489">Methyltransferase</keyword>
<comment type="similarity">
    <text evidence="9">Belongs to the methyltransferase superfamily. METTL18 family.</text>
</comment>
<dbReference type="InterPro" id="IPR019410">
    <property type="entry name" value="Methyltransf_16"/>
</dbReference>
<keyword evidence="4" id="KW-0963">Cytoplasm</keyword>
<accession>A0ABQ6MJJ2</accession>
<comment type="caution">
    <text evidence="10">The sequence shown here is derived from an EMBL/GenBank/DDBJ whole genome shotgun (WGS) entry which is preliminary data.</text>
</comment>
<dbReference type="PANTHER" id="PTHR14614">
    <property type="entry name" value="HEPATOCELLULAR CARCINOMA-ASSOCIATED ANTIGEN"/>
    <property type="match status" value="1"/>
</dbReference>
<evidence type="ECO:0000256" key="6">
    <source>
        <dbReference type="ARBA" id="ARBA00022679"/>
    </source>
</evidence>
<evidence type="ECO:0000313" key="10">
    <source>
        <dbReference type="EMBL" id="GMI27695.1"/>
    </source>
</evidence>
<dbReference type="Proteomes" id="UP001165060">
    <property type="component" value="Unassembled WGS sequence"/>
</dbReference>